<dbReference type="Gene3D" id="3.30.420.40">
    <property type="match status" value="2"/>
</dbReference>
<accession>A0A6M0QWK2</accession>
<dbReference type="InterPro" id="IPR043129">
    <property type="entry name" value="ATPase_NBD"/>
</dbReference>
<dbReference type="PANTHER" id="PTHR18964">
    <property type="entry name" value="ROK (REPRESSOR, ORF, KINASE) FAMILY"/>
    <property type="match status" value="1"/>
</dbReference>
<protein>
    <submittedName>
        <fullName evidence="2">ROK family transcriptional regulator</fullName>
    </submittedName>
</protein>
<dbReference type="InterPro" id="IPR000600">
    <property type="entry name" value="ROK"/>
</dbReference>
<comment type="caution">
    <text evidence="2">The sequence shown here is derived from an EMBL/GenBank/DDBJ whole genome shotgun (WGS) entry which is preliminary data.</text>
</comment>
<sequence length="406" mass="43744">MKFLDPHKLGKNNEHTKRLNRATVIALLRQHGGLSRADLSRETALTMQSISNIIGGLEESGLIEATEKVYGGKGQPPLPYAIRPSCGHGIGINLDDGRIFGAVIDFGLNLVFSCEEPHSLTDPAEILTLVEAMTQHLIEGSGVNPATIWGIGLVSPRLVDHGVDDAHLVESSLWADIGDFGIEARLAASSRLPVFVENDANAGALGELTFGAGKKLESFCYLHIARGLGCGIIHESQIFRGAWGNAGEFGRFPIPTANGEQHLESILSIDGLFAAAGERPPQQLTSDGLAAFSHRHCDLVDSWVVTAGGCLRWLMSIVENAYDPQTVLIGGQLPESLLRRVVEAAMPLHRTISERPRQEIDRLQLSLLKDQAAVLGAATIPVLATIQAVPEDNWRFSGRITDVYPA</sequence>
<organism evidence="2 3">
    <name type="scientific">Tabrizicola oligotrophica</name>
    <dbReference type="NCBI Taxonomy" id="2710650"/>
    <lineage>
        <taxon>Bacteria</taxon>
        <taxon>Pseudomonadati</taxon>
        <taxon>Pseudomonadota</taxon>
        <taxon>Alphaproteobacteria</taxon>
        <taxon>Rhodobacterales</taxon>
        <taxon>Paracoccaceae</taxon>
        <taxon>Tabrizicola</taxon>
    </lineage>
</organism>
<dbReference type="Proteomes" id="UP000477782">
    <property type="component" value="Unassembled WGS sequence"/>
</dbReference>
<dbReference type="AlphaFoldDB" id="A0A6M0QWK2"/>
<proteinExistence type="inferred from homology"/>
<evidence type="ECO:0000313" key="2">
    <source>
        <dbReference type="EMBL" id="NEY91825.1"/>
    </source>
</evidence>
<dbReference type="PANTHER" id="PTHR18964:SF169">
    <property type="entry name" value="N-ACETYLMANNOSAMINE KINASE"/>
    <property type="match status" value="1"/>
</dbReference>
<dbReference type="Pfam" id="PF00480">
    <property type="entry name" value="ROK"/>
    <property type="match status" value="1"/>
</dbReference>
<evidence type="ECO:0000256" key="1">
    <source>
        <dbReference type="ARBA" id="ARBA00006479"/>
    </source>
</evidence>
<dbReference type="InterPro" id="IPR036388">
    <property type="entry name" value="WH-like_DNA-bd_sf"/>
</dbReference>
<dbReference type="InterPro" id="IPR049874">
    <property type="entry name" value="ROK_cs"/>
</dbReference>
<gene>
    <name evidence="2" type="ORF">G4Z14_16160</name>
</gene>
<evidence type="ECO:0000313" key="3">
    <source>
        <dbReference type="Proteomes" id="UP000477782"/>
    </source>
</evidence>
<dbReference type="RefSeq" id="WP_164627602.1">
    <property type="nucleotide sequence ID" value="NZ_JAAIVJ010000014.1"/>
</dbReference>
<dbReference type="GO" id="GO:0019262">
    <property type="term" value="P:N-acetylneuraminate catabolic process"/>
    <property type="evidence" value="ECO:0007669"/>
    <property type="project" value="TreeGrafter"/>
</dbReference>
<reference evidence="2 3" key="1">
    <citation type="submission" date="2020-02" db="EMBL/GenBank/DDBJ databases">
        <authorList>
            <person name="Chen W.-M."/>
        </authorList>
    </citation>
    <scope>NUCLEOTIDE SEQUENCE [LARGE SCALE GENOMIC DNA]</scope>
    <source>
        <strain evidence="2 3">KMS-5</strain>
    </source>
</reference>
<dbReference type="InterPro" id="IPR036390">
    <property type="entry name" value="WH_DNA-bd_sf"/>
</dbReference>
<dbReference type="SUPFAM" id="SSF53067">
    <property type="entry name" value="Actin-like ATPase domain"/>
    <property type="match status" value="1"/>
</dbReference>
<dbReference type="GO" id="GO:0009384">
    <property type="term" value="F:N-acylmannosamine kinase activity"/>
    <property type="evidence" value="ECO:0007669"/>
    <property type="project" value="TreeGrafter"/>
</dbReference>
<comment type="similarity">
    <text evidence="1">Belongs to the ROK (NagC/XylR) family.</text>
</comment>
<dbReference type="Gene3D" id="1.10.10.10">
    <property type="entry name" value="Winged helix-like DNA-binding domain superfamily/Winged helix DNA-binding domain"/>
    <property type="match status" value="1"/>
</dbReference>
<name>A0A6M0QWK2_9RHOB</name>
<dbReference type="SUPFAM" id="SSF46785">
    <property type="entry name" value="Winged helix' DNA-binding domain"/>
    <property type="match status" value="1"/>
</dbReference>
<dbReference type="PROSITE" id="PS01125">
    <property type="entry name" value="ROK"/>
    <property type="match status" value="1"/>
</dbReference>
<keyword evidence="3" id="KW-1185">Reference proteome</keyword>
<dbReference type="EMBL" id="JAAIVJ010000014">
    <property type="protein sequence ID" value="NEY91825.1"/>
    <property type="molecule type" value="Genomic_DNA"/>
</dbReference>